<evidence type="ECO:0000256" key="5">
    <source>
        <dbReference type="ARBA" id="ARBA00060046"/>
    </source>
</evidence>
<keyword evidence="10" id="KW-1185">Reference proteome</keyword>
<dbReference type="Pfam" id="PF07647">
    <property type="entry name" value="SAM_2"/>
    <property type="match status" value="1"/>
</dbReference>
<evidence type="ECO:0000256" key="6">
    <source>
        <dbReference type="SAM" id="Coils"/>
    </source>
</evidence>
<dbReference type="GO" id="GO:0048786">
    <property type="term" value="C:presynaptic active zone"/>
    <property type="evidence" value="ECO:0007669"/>
    <property type="project" value="TreeGrafter"/>
</dbReference>
<evidence type="ECO:0000259" key="8">
    <source>
        <dbReference type="PROSITE" id="PS50105"/>
    </source>
</evidence>
<dbReference type="InterPro" id="IPR037619">
    <property type="entry name" value="LIPB1/2_SAM_3rd"/>
</dbReference>
<reference evidence="9" key="2">
    <citation type="submission" date="2025-08" db="UniProtKB">
        <authorList>
            <consortium name="Ensembl"/>
        </authorList>
    </citation>
    <scope>IDENTIFICATION</scope>
</reference>
<evidence type="ECO:0000256" key="1">
    <source>
        <dbReference type="ARBA" id="ARBA00007547"/>
    </source>
</evidence>
<dbReference type="AlphaFoldDB" id="A0A672ZYX8"/>
<dbReference type="GO" id="GO:0005829">
    <property type="term" value="C:cytosol"/>
    <property type="evidence" value="ECO:0007669"/>
    <property type="project" value="UniProtKB-ARBA"/>
</dbReference>
<evidence type="ECO:0000256" key="7">
    <source>
        <dbReference type="SAM" id="MobiDB-lite"/>
    </source>
</evidence>
<feature type="coiled-coil region" evidence="6">
    <location>
        <begin position="92"/>
        <end position="154"/>
    </location>
</feature>
<dbReference type="PANTHER" id="PTHR12587">
    <property type="entry name" value="LAR INTERACTING PROTEIN LIP -RELATED PROTEIN"/>
    <property type="match status" value="1"/>
</dbReference>
<dbReference type="InterPro" id="IPR058914">
    <property type="entry name" value="LIPB1/2_CC"/>
</dbReference>
<feature type="compositionally biased region" description="Polar residues" evidence="7">
    <location>
        <begin position="242"/>
        <end position="257"/>
    </location>
</feature>
<feature type="domain" description="SAM" evidence="8">
    <location>
        <begin position="482"/>
        <end position="513"/>
    </location>
</feature>
<comment type="function">
    <text evidence="5">May regulate the disassembly of focal adhesions. Did not bind receptor-like tyrosine phosphatases type 2A.</text>
</comment>
<name>A0A672ZYX8_9TELE</name>
<dbReference type="PROSITE" id="PS50105">
    <property type="entry name" value="SAM_DOMAIN"/>
    <property type="match status" value="3"/>
</dbReference>
<dbReference type="SMART" id="SM00454">
    <property type="entry name" value="SAM"/>
    <property type="match status" value="3"/>
</dbReference>
<evidence type="ECO:0000313" key="10">
    <source>
        <dbReference type="Proteomes" id="UP000472271"/>
    </source>
</evidence>
<dbReference type="CDD" id="cd09569">
    <property type="entry name" value="SAM_liprin-beta1_2_repeat3"/>
    <property type="match status" value="1"/>
</dbReference>
<dbReference type="Pfam" id="PF26022">
    <property type="entry name" value="CC_Liprin_beta"/>
    <property type="match status" value="1"/>
</dbReference>
<dbReference type="Gene3D" id="1.10.150.50">
    <property type="entry name" value="Transcription Factor, Ets-1"/>
    <property type="match status" value="3"/>
</dbReference>
<evidence type="ECO:0000256" key="4">
    <source>
        <dbReference type="ARBA" id="ARBA00023054"/>
    </source>
</evidence>
<dbReference type="Ensembl" id="ENSSORT00005022344.1">
    <property type="protein sequence ID" value="ENSSORP00005021697.1"/>
    <property type="gene ID" value="ENSSORG00005010559.1"/>
</dbReference>
<dbReference type="InterPro" id="IPR001660">
    <property type="entry name" value="SAM"/>
</dbReference>
<reference evidence="9" key="1">
    <citation type="submission" date="2019-06" db="EMBL/GenBank/DDBJ databases">
        <authorList>
            <consortium name="Wellcome Sanger Institute Data Sharing"/>
        </authorList>
    </citation>
    <scope>NUCLEOTIDE SEQUENCE [LARGE SCALE GENOMIC DNA]</scope>
</reference>
<protein>
    <submittedName>
        <fullName evidence="9">PPFIA binding protein 2</fullName>
    </submittedName>
</protein>
<proteinExistence type="inferred from homology"/>
<keyword evidence="2" id="KW-0597">Phosphoprotein</keyword>
<evidence type="ECO:0000256" key="2">
    <source>
        <dbReference type="ARBA" id="ARBA00022553"/>
    </source>
</evidence>
<feature type="coiled-coil region" evidence="6">
    <location>
        <begin position="184"/>
        <end position="218"/>
    </location>
</feature>
<dbReference type="InterPro" id="IPR037617">
    <property type="entry name" value="LIPB1/2_SAM_1"/>
</dbReference>
<dbReference type="FunFam" id="1.10.150.50:FF:000005">
    <property type="entry name" value="Liprin-beta-1 isoform 1"/>
    <property type="match status" value="1"/>
</dbReference>
<dbReference type="InterPro" id="IPR013761">
    <property type="entry name" value="SAM/pointed_sf"/>
</dbReference>
<dbReference type="InterPro" id="IPR037618">
    <property type="entry name" value="LIPB1/2_SAM_2nd"/>
</dbReference>
<dbReference type="InterPro" id="IPR029515">
    <property type="entry name" value="Liprin"/>
</dbReference>
<feature type="region of interest" description="Disordered" evidence="7">
    <location>
        <begin position="242"/>
        <end position="265"/>
    </location>
</feature>
<organism evidence="9 10">
    <name type="scientific">Sphaeramia orbicularis</name>
    <name type="common">orbiculate cardinalfish</name>
    <dbReference type="NCBI Taxonomy" id="375764"/>
    <lineage>
        <taxon>Eukaryota</taxon>
        <taxon>Metazoa</taxon>
        <taxon>Chordata</taxon>
        <taxon>Craniata</taxon>
        <taxon>Vertebrata</taxon>
        <taxon>Euteleostomi</taxon>
        <taxon>Actinopterygii</taxon>
        <taxon>Neopterygii</taxon>
        <taxon>Teleostei</taxon>
        <taxon>Neoteleostei</taxon>
        <taxon>Acanthomorphata</taxon>
        <taxon>Gobiaria</taxon>
        <taxon>Kurtiformes</taxon>
        <taxon>Apogonoidei</taxon>
        <taxon>Apogonidae</taxon>
        <taxon>Apogoninae</taxon>
        <taxon>Sphaeramia</taxon>
    </lineage>
</organism>
<gene>
    <name evidence="9" type="primary">ppfibp2b</name>
</gene>
<dbReference type="SUPFAM" id="SSF47769">
    <property type="entry name" value="SAM/Pointed domain"/>
    <property type="match status" value="3"/>
</dbReference>
<dbReference type="CDD" id="cd09566">
    <property type="entry name" value="SAM_liprin-beta1_2_repeat2"/>
    <property type="match status" value="1"/>
</dbReference>
<dbReference type="FunFam" id="1.10.150.50:FF:000017">
    <property type="entry name" value="Liprin-beta-1 isoform 1"/>
    <property type="match status" value="1"/>
</dbReference>
<evidence type="ECO:0000256" key="3">
    <source>
        <dbReference type="ARBA" id="ARBA00022737"/>
    </source>
</evidence>
<dbReference type="GO" id="GO:0007528">
    <property type="term" value="P:neuromuscular junction development"/>
    <property type="evidence" value="ECO:0007669"/>
    <property type="project" value="TreeGrafter"/>
</dbReference>
<sequence length="677" mass="77249">MFLDAREMIQVTHEHFGNIKDFSNSMYDLGSPVSAGPLQVVQLAEDLRLALELQPNQEDRDSLRAQLPTETAQALMDWLQTGTVNLCSPSNNETYQERLLRLEGDKESLVLQVSVLTDQVEAQGEKIRDLESSLEEHRQKLSSTEEMLQQELMSRTSLETQKLDLMDEVSYLKLKLVSMEETHTNDLQQEVKHLKSKVEELEGEKSQYERKLRATKVQLMQNTYRLFVIFVKLEECILSDQSPLSSGVDSGQQSPVSPENRKSHRGIKKLWGKIRRSQSGSPVQVHDSDLGEFKRGGFRATAGPRLARSGNTRDLKVPFSKWNTEQVCDWLEDIGLGQYGILARPWVTSGQTLLSANTQDLEKELAIKNPLHRKKLQLAIKTFSSKLREKSAELDHIWVTRWLDDIGLPQYKDQFNEGRVDGQMLQYLTVNDLLFLKVTSQLHHLSIKCAIHVLHVNKFNANCLKRRPSNENQFTPSEVVQWSNHRVMEWLRSVDLAEYAPNLRGSGVHGGLIMLEPRFNSDTLAMLLNIPPQKTLLRRHLTTNFHSLVGGQAQQEKREYTEAPSYSPLSITAKVKPKKLGFSNLTHLRRRRPDDSTDYVCPIESSSGQSALNGVQVRPYAGFRGLSPILDREPDRPRDQVGLDDIFKSFYTRSFSTSSSLTNRTYSHTNTDNNTYY</sequence>
<dbReference type="PANTHER" id="PTHR12587:SF18">
    <property type="entry name" value="LIPRIN-BETA-2"/>
    <property type="match status" value="1"/>
</dbReference>
<dbReference type="Pfam" id="PF00536">
    <property type="entry name" value="SAM_1"/>
    <property type="match status" value="2"/>
</dbReference>
<reference evidence="9" key="3">
    <citation type="submission" date="2025-09" db="UniProtKB">
        <authorList>
            <consortium name="Ensembl"/>
        </authorList>
    </citation>
    <scope>IDENTIFICATION</scope>
</reference>
<dbReference type="CDD" id="cd09563">
    <property type="entry name" value="SAM_liprin-beta1_2_repeat1"/>
    <property type="match status" value="1"/>
</dbReference>
<feature type="domain" description="SAM" evidence="8">
    <location>
        <begin position="322"/>
        <end position="386"/>
    </location>
</feature>
<evidence type="ECO:0000313" key="9">
    <source>
        <dbReference type="Ensembl" id="ENSSORP00005021697.1"/>
    </source>
</evidence>
<keyword evidence="3" id="KW-0677">Repeat</keyword>
<keyword evidence="4 6" id="KW-0175">Coiled coil</keyword>
<feature type="domain" description="SAM" evidence="8">
    <location>
        <begin position="399"/>
        <end position="457"/>
    </location>
</feature>
<comment type="similarity">
    <text evidence="1">Belongs to the liprin family. Liprin-beta subfamily.</text>
</comment>
<dbReference type="FunFam" id="1.10.150.50:FF:000007">
    <property type="entry name" value="Liprin-beta-1 isoform 1"/>
    <property type="match status" value="1"/>
</dbReference>
<accession>A0A672ZYX8</accession>
<dbReference type="Proteomes" id="UP000472271">
    <property type="component" value="Chromosome 6"/>
</dbReference>